<keyword evidence="1" id="KW-0472">Membrane</keyword>
<reference evidence="3" key="1">
    <citation type="submission" date="2022-11" db="UniProtKB">
        <authorList>
            <consortium name="WormBaseParasite"/>
        </authorList>
    </citation>
    <scope>IDENTIFICATION</scope>
</reference>
<feature type="transmembrane region" description="Helical" evidence="1">
    <location>
        <begin position="6"/>
        <end position="26"/>
    </location>
</feature>
<proteinExistence type="predicted"/>
<organism evidence="2 3">
    <name type="scientific">Globodera rostochiensis</name>
    <name type="common">Golden nematode worm</name>
    <name type="synonym">Heterodera rostochiensis</name>
    <dbReference type="NCBI Taxonomy" id="31243"/>
    <lineage>
        <taxon>Eukaryota</taxon>
        <taxon>Metazoa</taxon>
        <taxon>Ecdysozoa</taxon>
        <taxon>Nematoda</taxon>
        <taxon>Chromadorea</taxon>
        <taxon>Rhabditida</taxon>
        <taxon>Tylenchina</taxon>
        <taxon>Tylenchomorpha</taxon>
        <taxon>Tylenchoidea</taxon>
        <taxon>Heteroderidae</taxon>
        <taxon>Heteroderinae</taxon>
        <taxon>Globodera</taxon>
    </lineage>
</organism>
<evidence type="ECO:0000313" key="2">
    <source>
        <dbReference type="Proteomes" id="UP000887572"/>
    </source>
</evidence>
<dbReference type="SUPFAM" id="SSF81321">
    <property type="entry name" value="Family A G protein-coupled receptor-like"/>
    <property type="match status" value="1"/>
</dbReference>
<keyword evidence="1" id="KW-0812">Transmembrane</keyword>
<dbReference type="InterPro" id="IPR019424">
    <property type="entry name" value="7TM_GPCR_Srsx"/>
</dbReference>
<evidence type="ECO:0000313" key="3">
    <source>
        <dbReference type="WBParaSite" id="Gr19_v10_g4691.t1"/>
    </source>
</evidence>
<feature type="transmembrane region" description="Helical" evidence="1">
    <location>
        <begin position="38"/>
        <end position="57"/>
    </location>
</feature>
<protein>
    <submittedName>
        <fullName evidence="3">G-protein coupled receptors family 1 profile domain-containing protein</fullName>
    </submittedName>
</protein>
<name>A0A914HW19_GLORO</name>
<dbReference type="Proteomes" id="UP000887572">
    <property type="component" value="Unplaced"/>
</dbReference>
<evidence type="ECO:0000256" key="1">
    <source>
        <dbReference type="SAM" id="Phobius"/>
    </source>
</evidence>
<dbReference type="Pfam" id="PF10320">
    <property type="entry name" value="7TM_GPCR_Srsx"/>
    <property type="match status" value="1"/>
</dbReference>
<feature type="transmembrane region" description="Helical" evidence="1">
    <location>
        <begin position="77"/>
        <end position="99"/>
    </location>
</feature>
<dbReference type="Gene3D" id="1.20.1070.10">
    <property type="entry name" value="Rhodopsin 7-helix transmembrane proteins"/>
    <property type="match status" value="1"/>
</dbReference>
<dbReference type="WBParaSite" id="Gr19_v10_g4691.t1">
    <property type="protein sequence ID" value="Gr19_v10_g4691.t1"/>
    <property type="gene ID" value="Gr19_v10_g4691"/>
</dbReference>
<sequence length="132" mass="15034">MIYVILLTTIVLYAVIAIAIHFRKALHNSNSHQINIQIFRTLFLIVSVNIGGYYLNYFQVLIIIPKLGNDIMAIRKWNQIVGILLNVSAASNAPILYFTSTEYRNAFNKEWQTIIKLLSFCEIAAATSIEQI</sequence>
<accession>A0A914HW19</accession>
<keyword evidence="1" id="KW-1133">Transmembrane helix</keyword>
<dbReference type="AlphaFoldDB" id="A0A914HW19"/>
<keyword evidence="2" id="KW-1185">Reference proteome</keyword>